<keyword evidence="10" id="KW-0169">Cobalamin biosynthesis</keyword>
<comment type="similarity">
    <text evidence="7">Belongs to the CobU/CobP family.</text>
</comment>
<dbReference type="GO" id="GO:0016779">
    <property type="term" value="F:nucleotidyltransferase activity"/>
    <property type="evidence" value="ECO:0007669"/>
    <property type="project" value="UniProtKB-KW"/>
</dbReference>
<evidence type="ECO:0000256" key="6">
    <source>
        <dbReference type="ARBA" id="ARBA00005159"/>
    </source>
</evidence>
<dbReference type="EC" id="2.7.7.62" evidence="9"/>
<comment type="function">
    <text evidence="4">Catalyzes ATP-dependent phosphorylation of adenosylcobinamide and addition of GMP to adenosylcobinamide phosphate.</text>
</comment>
<dbReference type="Proteomes" id="UP000621540">
    <property type="component" value="Unassembled WGS sequence"/>
</dbReference>
<dbReference type="InterPro" id="IPR003203">
    <property type="entry name" value="CobU/CobP"/>
</dbReference>
<name>A0ABR7ICV1_9FIRM</name>
<dbReference type="PANTHER" id="PTHR34848:SF1">
    <property type="entry name" value="BIFUNCTIONAL ADENOSYLCOBALAMIN BIOSYNTHESIS PROTEIN COBU"/>
    <property type="match status" value="1"/>
</dbReference>
<dbReference type="EMBL" id="JACOQH010000010">
    <property type="protein sequence ID" value="MBC5754767.1"/>
    <property type="molecule type" value="Genomic_DNA"/>
</dbReference>
<evidence type="ECO:0000256" key="5">
    <source>
        <dbReference type="ARBA" id="ARBA00004692"/>
    </source>
</evidence>
<dbReference type="Gene3D" id="3.40.50.300">
    <property type="entry name" value="P-loop containing nucleotide triphosphate hydrolases"/>
    <property type="match status" value="1"/>
</dbReference>
<comment type="caution">
    <text evidence="18">The sequence shown here is derived from an EMBL/GenBank/DDBJ whole genome shotgun (WGS) entry which is preliminary data.</text>
</comment>
<evidence type="ECO:0000313" key="19">
    <source>
        <dbReference type="Proteomes" id="UP000621540"/>
    </source>
</evidence>
<comment type="pathway">
    <text evidence="5">Cofactor biosynthesis; adenosylcobalamin biosynthesis; adenosylcobalamin from cob(II)yrinate a,c-diamide: step 6/7.</text>
</comment>
<gene>
    <name evidence="18" type="ORF">H8Z76_12245</name>
</gene>
<evidence type="ECO:0000313" key="18">
    <source>
        <dbReference type="EMBL" id="MBC5754767.1"/>
    </source>
</evidence>
<evidence type="ECO:0000256" key="4">
    <source>
        <dbReference type="ARBA" id="ARBA00003889"/>
    </source>
</evidence>
<evidence type="ECO:0000256" key="8">
    <source>
        <dbReference type="ARBA" id="ARBA00012016"/>
    </source>
</evidence>
<comment type="pathway">
    <text evidence="6">Cofactor biosynthesis; adenosylcobalamin biosynthesis; adenosylcobalamin from cob(II)yrinate a,c-diamide: step 5/7.</text>
</comment>
<keyword evidence="12" id="KW-0547">Nucleotide-binding</keyword>
<dbReference type="CDD" id="cd00544">
    <property type="entry name" value="CobU"/>
    <property type="match status" value="1"/>
</dbReference>
<evidence type="ECO:0000256" key="3">
    <source>
        <dbReference type="ARBA" id="ARBA00001522"/>
    </source>
</evidence>
<evidence type="ECO:0000256" key="7">
    <source>
        <dbReference type="ARBA" id="ARBA00007490"/>
    </source>
</evidence>
<keyword evidence="19" id="KW-1185">Reference proteome</keyword>
<evidence type="ECO:0000256" key="10">
    <source>
        <dbReference type="ARBA" id="ARBA00022573"/>
    </source>
</evidence>
<evidence type="ECO:0000256" key="2">
    <source>
        <dbReference type="ARBA" id="ARBA00000711"/>
    </source>
</evidence>
<dbReference type="PANTHER" id="PTHR34848">
    <property type="match status" value="1"/>
</dbReference>
<evidence type="ECO:0000256" key="17">
    <source>
        <dbReference type="ARBA" id="ARBA00030571"/>
    </source>
</evidence>
<dbReference type="RefSeq" id="WP_186982634.1">
    <property type="nucleotide sequence ID" value="NZ_JACOQH010000010.1"/>
</dbReference>
<reference evidence="18 19" key="1">
    <citation type="submission" date="2020-08" db="EMBL/GenBank/DDBJ databases">
        <title>Genome public.</title>
        <authorList>
            <person name="Liu C."/>
            <person name="Sun Q."/>
        </authorList>
    </citation>
    <scope>NUCLEOTIDE SEQUENCE [LARGE SCALE GENOMIC DNA]</scope>
    <source>
        <strain evidence="18 19">BX0805</strain>
    </source>
</reference>
<proteinExistence type="inferred from homology"/>
<keyword evidence="11" id="KW-0808">Transferase</keyword>
<evidence type="ECO:0000256" key="9">
    <source>
        <dbReference type="ARBA" id="ARBA00012523"/>
    </source>
</evidence>
<comment type="catalytic activity">
    <reaction evidence="3">
        <text>adenosylcob(III)inamide + GTP = adenosylcob(III)inamide phosphate + GDP + H(+)</text>
        <dbReference type="Rhea" id="RHEA:15765"/>
        <dbReference type="ChEBI" id="CHEBI:2480"/>
        <dbReference type="ChEBI" id="CHEBI:15378"/>
        <dbReference type="ChEBI" id="CHEBI:37565"/>
        <dbReference type="ChEBI" id="CHEBI:58189"/>
        <dbReference type="ChEBI" id="CHEBI:58502"/>
        <dbReference type="EC" id="2.7.1.156"/>
    </reaction>
</comment>
<dbReference type="InterPro" id="IPR027417">
    <property type="entry name" value="P-loop_NTPase"/>
</dbReference>
<evidence type="ECO:0000256" key="1">
    <source>
        <dbReference type="ARBA" id="ARBA00000312"/>
    </source>
</evidence>
<evidence type="ECO:0000256" key="13">
    <source>
        <dbReference type="ARBA" id="ARBA00022777"/>
    </source>
</evidence>
<protein>
    <recommendedName>
        <fullName evidence="16">Adenosylcobinamide kinase</fullName>
        <ecNumber evidence="8">2.7.1.156</ecNumber>
        <ecNumber evidence="9">2.7.7.62</ecNumber>
    </recommendedName>
    <alternativeName>
        <fullName evidence="17">Adenosylcobinamide-phosphate guanylyltransferase</fullName>
    </alternativeName>
</protein>
<keyword evidence="18" id="KW-0548">Nucleotidyltransferase</keyword>
<dbReference type="PIRSF" id="PIRSF006135">
    <property type="entry name" value="CobU"/>
    <property type="match status" value="1"/>
</dbReference>
<evidence type="ECO:0000256" key="14">
    <source>
        <dbReference type="ARBA" id="ARBA00022840"/>
    </source>
</evidence>
<dbReference type="SUPFAM" id="SSF52540">
    <property type="entry name" value="P-loop containing nucleoside triphosphate hydrolases"/>
    <property type="match status" value="1"/>
</dbReference>
<dbReference type="GO" id="GO:0016301">
    <property type="term" value="F:kinase activity"/>
    <property type="evidence" value="ECO:0007669"/>
    <property type="project" value="UniProtKB-KW"/>
</dbReference>
<dbReference type="EC" id="2.7.1.156" evidence="8"/>
<sequence length="184" mass="20348">MVYLIIGGSGSGKSAYAEQLMERFTGVTEKYYLATMQIFDEEGEKRKMKHKAARQGKGFLTIEQPRDIKKAVEQIRPGSAVLLECMSNLVANEMFRADGIVPGGQVKEKILSEMRALREAASRLVIVTNNVFEDGVPYDADTLAYIRTLGEINQCLLREADEAAEVVVGLPVSLKEGRKEPCGF</sequence>
<keyword evidence="13 18" id="KW-0418">Kinase</keyword>
<comment type="catalytic activity">
    <reaction evidence="2">
        <text>adenosylcob(III)inamide phosphate + GTP + H(+) = adenosylcob(III)inamide-GDP + diphosphate</text>
        <dbReference type="Rhea" id="RHEA:22712"/>
        <dbReference type="ChEBI" id="CHEBI:15378"/>
        <dbReference type="ChEBI" id="CHEBI:33019"/>
        <dbReference type="ChEBI" id="CHEBI:37565"/>
        <dbReference type="ChEBI" id="CHEBI:58502"/>
        <dbReference type="ChEBI" id="CHEBI:60487"/>
        <dbReference type="EC" id="2.7.7.62"/>
    </reaction>
</comment>
<comment type="catalytic activity">
    <reaction evidence="1">
        <text>adenosylcob(III)inamide + ATP = adenosylcob(III)inamide phosphate + ADP + H(+)</text>
        <dbReference type="Rhea" id="RHEA:15769"/>
        <dbReference type="ChEBI" id="CHEBI:2480"/>
        <dbReference type="ChEBI" id="CHEBI:15378"/>
        <dbReference type="ChEBI" id="CHEBI:30616"/>
        <dbReference type="ChEBI" id="CHEBI:58502"/>
        <dbReference type="ChEBI" id="CHEBI:456216"/>
        <dbReference type="EC" id="2.7.1.156"/>
    </reaction>
</comment>
<keyword evidence="14" id="KW-0067">ATP-binding</keyword>
<dbReference type="Pfam" id="PF02283">
    <property type="entry name" value="CobU"/>
    <property type="match status" value="1"/>
</dbReference>
<organism evidence="18 19">
    <name type="scientific">Roseburia yibonii</name>
    <dbReference type="NCBI Taxonomy" id="2763063"/>
    <lineage>
        <taxon>Bacteria</taxon>
        <taxon>Bacillati</taxon>
        <taxon>Bacillota</taxon>
        <taxon>Clostridia</taxon>
        <taxon>Lachnospirales</taxon>
        <taxon>Lachnospiraceae</taxon>
        <taxon>Roseburia</taxon>
    </lineage>
</organism>
<evidence type="ECO:0000256" key="12">
    <source>
        <dbReference type="ARBA" id="ARBA00022741"/>
    </source>
</evidence>
<evidence type="ECO:0000256" key="15">
    <source>
        <dbReference type="ARBA" id="ARBA00023134"/>
    </source>
</evidence>
<evidence type="ECO:0000256" key="16">
    <source>
        <dbReference type="ARBA" id="ARBA00029570"/>
    </source>
</evidence>
<evidence type="ECO:0000256" key="11">
    <source>
        <dbReference type="ARBA" id="ARBA00022679"/>
    </source>
</evidence>
<keyword evidence="15" id="KW-0342">GTP-binding</keyword>
<accession>A0ABR7ICV1</accession>